<dbReference type="AlphaFoldDB" id="A0A6P8QK98"/>
<feature type="compositionally biased region" description="Polar residues" evidence="5">
    <location>
        <begin position="70"/>
        <end position="81"/>
    </location>
</feature>
<dbReference type="RefSeq" id="XP_033799036.1">
    <property type="nucleotide sequence ID" value="XM_033943145.1"/>
</dbReference>
<dbReference type="PROSITE" id="PS50865">
    <property type="entry name" value="ZF_MYND_2"/>
    <property type="match status" value="1"/>
</dbReference>
<dbReference type="CDD" id="cd20409">
    <property type="entry name" value="Tudor_TDRD1_rpt2"/>
    <property type="match status" value="1"/>
</dbReference>
<evidence type="ECO:0000259" key="6">
    <source>
        <dbReference type="PROSITE" id="PS50304"/>
    </source>
</evidence>
<feature type="region of interest" description="Disordered" evidence="5">
    <location>
        <begin position="60"/>
        <end position="88"/>
    </location>
</feature>
<evidence type="ECO:0000313" key="12">
    <source>
        <dbReference type="RefSeq" id="XP_033799038.1"/>
    </source>
</evidence>
<keyword evidence="1" id="KW-0479">Metal-binding</keyword>
<dbReference type="RefSeq" id="XP_033799037.1">
    <property type="nucleotide sequence ID" value="XM_033943146.1"/>
</dbReference>
<dbReference type="Pfam" id="PF00567">
    <property type="entry name" value="TUDOR"/>
    <property type="match status" value="4"/>
</dbReference>
<dbReference type="InterPro" id="IPR047376">
    <property type="entry name" value="Tudor_TDRD1_rpt1"/>
</dbReference>
<feature type="domain" description="Tudor" evidence="6">
    <location>
        <begin position="340"/>
        <end position="400"/>
    </location>
</feature>
<dbReference type="GeneID" id="117359820"/>
<dbReference type="InterPro" id="IPR047377">
    <property type="entry name" value="Tudor_TDRD1_rpt2"/>
</dbReference>
<feature type="domain" description="Tudor" evidence="6">
    <location>
        <begin position="571"/>
        <end position="630"/>
    </location>
</feature>
<dbReference type="PANTHER" id="PTHR22948:SF4">
    <property type="entry name" value="TUDOR DOMAIN-CONTAINING PROTEIN 1"/>
    <property type="match status" value="1"/>
</dbReference>
<dbReference type="Gene3D" id="2.40.50.90">
    <property type="match status" value="4"/>
</dbReference>
<keyword evidence="8" id="KW-1185">Reference proteome</keyword>
<dbReference type="CDD" id="cd20408">
    <property type="entry name" value="Tudor_TDRD1_rpt1"/>
    <property type="match status" value="1"/>
</dbReference>
<dbReference type="InterPro" id="IPR002893">
    <property type="entry name" value="Znf_MYND"/>
</dbReference>
<dbReference type="InterPro" id="IPR047378">
    <property type="entry name" value="Tudor_TDRD1_rpt3"/>
</dbReference>
<dbReference type="CTD" id="56165"/>
<dbReference type="Proteomes" id="UP000515159">
    <property type="component" value="Chromosome 4"/>
</dbReference>
<protein>
    <submittedName>
        <fullName evidence="9 10">Tudor domain-containing protein 1 isoform X1</fullName>
    </submittedName>
</protein>
<accession>A0A6P8QK98</accession>
<gene>
    <name evidence="9 10 11 12" type="primary">TDRD1</name>
</gene>
<feature type="domain" description="Tudor" evidence="6">
    <location>
        <begin position="1080"/>
        <end position="1138"/>
    </location>
</feature>
<dbReference type="OrthoDB" id="341421at2759"/>
<dbReference type="PROSITE" id="PS50304">
    <property type="entry name" value="TUDOR"/>
    <property type="match status" value="4"/>
</dbReference>
<organism evidence="8 11">
    <name type="scientific">Geotrypetes seraphini</name>
    <name type="common">Gaboon caecilian</name>
    <name type="synonym">Caecilia seraphini</name>
    <dbReference type="NCBI Taxonomy" id="260995"/>
    <lineage>
        <taxon>Eukaryota</taxon>
        <taxon>Metazoa</taxon>
        <taxon>Chordata</taxon>
        <taxon>Craniata</taxon>
        <taxon>Vertebrata</taxon>
        <taxon>Euteleostomi</taxon>
        <taxon>Amphibia</taxon>
        <taxon>Gymnophiona</taxon>
        <taxon>Geotrypetes</taxon>
    </lineage>
</organism>
<dbReference type="InterPro" id="IPR050621">
    <property type="entry name" value="Tudor_domain_containing"/>
</dbReference>
<evidence type="ECO:0000256" key="3">
    <source>
        <dbReference type="ARBA" id="ARBA00022833"/>
    </source>
</evidence>
<keyword evidence="3" id="KW-0862">Zinc</keyword>
<evidence type="ECO:0000256" key="2">
    <source>
        <dbReference type="ARBA" id="ARBA00022771"/>
    </source>
</evidence>
<name>A0A6P8QK98_GEOSA</name>
<evidence type="ECO:0000259" key="7">
    <source>
        <dbReference type="PROSITE" id="PS50865"/>
    </source>
</evidence>
<evidence type="ECO:0000256" key="4">
    <source>
        <dbReference type="PROSITE-ProRule" id="PRU00134"/>
    </source>
</evidence>
<sequence>MSEWENRRRLHIKESKDFIKPPESLRYPCSSPSYPIKVPEMRHGYLSTSNENFLKSKETKPHFVDHGGRSRSSNHCENGTNKGELGPKTSGRMIIGKHLDQFPQEIGNTLTNETEINKTIMSKTEQSVESLSIASSSSLISHLDDVSASHDSGSKPPHASQSKVKNFSEKYFFSGYDLSLFNSLAPAPAPLTSTCHHCGLHGSQRCAKCKQVYYCSSSCQKEDWSMHSVVCKPVRQIKMEDPCTSLTESRERKNDQQVDFPSLESPNKIGSSIQKKIMLSDLQNYELKKGMKFQGTVHEFKDPSEFFMQMCSSEVIESLGKLTLALKEKFTNLTGPGEYRPVKGEVCAAKYSYDQNWYRVLIQEVDLSQRKAQALYIDYGNKEDIDFDRIQPLYKDLELFPPYAIKCCLANIVSKHGGWTRDCISAARQLLLGGQCHSAIVLDTHQEDSICFAVDIILESGKHLDQLLLEMGYAESNKKISLKTGPILDVSLKHIKEKRTESKKELNEDQRLLVPKVISPSMGDEFPAVVAEFKRPEEFFCQQLQSAHQLTELQVALSEHCRMVPSFLSFSPAASDICCAQFTEDNQWYRATVLEYVSDDTALVGYVDYGNCEVISVSRLRPIITKFMELPIQAIKCTLAGVKPLSKTWKPEAVTLMKQLVNNKIVTVKVVDKDDTTLVVDLIDESVSPCVNVACRLIKMGFAAEERNSKVVESETSNLAEKKINEIIEKSDWAWSELPVNQVTAVRVCMLYNPGDFYCQLYKEEDLYVLNKLNMSLVKYCQETHTSVFKPEKGKICCAFFSGDENWYRGMVKEVSPEGAIKVHFVDYGNVEEVALEKLHEISSEFLKLPFQAIRCKLAGVIPVSKEWSREATERFRTYVNGVKLQACTVYVEKDKVAVEILDNSSECLQSINKLLITEHMAVKEDDKLEIPKMELAGAASAVPNMELAGAASAVPKMELAGAATAVLKMELAGAVSAVPKMELAGAISAVPRPGSMVNMMLGAEHGDGVESTGIFMAGQWKTMELPVNTVISGHVLEVKSPDLFYVLPNENTVNKDKLQWIMIEMAEYCSHQDNKQVYQPKTGEACCAKFTGDNHWYRAVVLDNLESAVKVVYVDYGNVENLPFSRILPIKASYLQLPFQIIKCSIAGLVASTGVWSSLAKEMLRKLMLGNSIVATVLRIVDNTHVLSVEVEIKDERVNIAEKLVKENLAKCSNSKIHPPDLEQKDEHCYRDLRNRVKKLEEIQQALFFFMRKHMKPEELSEIRKLMEK</sequence>
<evidence type="ECO:0000256" key="1">
    <source>
        <dbReference type="ARBA" id="ARBA00022723"/>
    </source>
</evidence>
<reference evidence="9 10" key="1">
    <citation type="submission" date="2025-04" db="UniProtKB">
        <authorList>
            <consortium name="RefSeq"/>
        </authorList>
    </citation>
    <scope>IDENTIFICATION</scope>
</reference>
<dbReference type="GO" id="GO:0008270">
    <property type="term" value="F:zinc ion binding"/>
    <property type="evidence" value="ECO:0007669"/>
    <property type="project" value="UniProtKB-KW"/>
</dbReference>
<dbReference type="PANTHER" id="PTHR22948">
    <property type="entry name" value="TUDOR DOMAIN CONTAINING PROTEIN"/>
    <property type="match status" value="1"/>
</dbReference>
<proteinExistence type="predicted"/>
<feature type="domain" description="Tudor" evidence="6">
    <location>
        <begin position="790"/>
        <end position="849"/>
    </location>
</feature>
<evidence type="ECO:0000256" key="5">
    <source>
        <dbReference type="SAM" id="MobiDB-lite"/>
    </source>
</evidence>
<feature type="domain" description="MYND-type" evidence="7">
    <location>
        <begin position="195"/>
        <end position="231"/>
    </location>
</feature>
<dbReference type="PROSITE" id="PS01360">
    <property type="entry name" value="ZF_MYND_1"/>
    <property type="match status" value="1"/>
</dbReference>
<evidence type="ECO:0000313" key="10">
    <source>
        <dbReference type="RefSeq" id="XP_033799036.1"/>
    </source>
</evidence>
<dbReference type="SMART" id="SM00333">
    <property type="entry name" value="TUDOR"/>
    <property type="match status" value="4"/>
</dbReference>
<dbReference type="SUPFAM" id="SSF144232">
    <property type="entry name" value="HIT/MYND zinc finger-like"/>
    <property type="match status" value="1"/>
</dbReference>
<dbReference type="SUPFAM" id="SSF63748">
    <property type="entry name" value="Tudor/PWWP/MBT"/>
    <property type="match status" value="4"/>
</dbReference>
<evidence type="ECO:0000313" key="8">
    <source>
        <dbReference type="Proteomes" id="UP000515159"/>
    </source>
</evidence>
<evidence type="ECO:0000313" key="9">
    <source>
        <dbReference type="RefSeq" id="XP_033799035.1"/>
    </source>
</evidence>
<dbReference type="FunFam" id="2.30.30.140:FF:000018">
    <property type="entry name" value="Serine/threonine-protein kinase 31"/>
    <property type="match status" value="4"/>
</dbReference>
<dbReference type="CDD" id="cd20410">
    <property type="entry name" value="Tudor_TDRD1_rpt3"/>
    <property type="match status" value="1"/>
</dbReference>
<dbReference type="Pfam" id="PF01753">
    <property type="entry name" value="zf-MYND"/>
    <property type="match status" value="1"/>
</dbReference>
<dbReference type="KEGG" id="gsh:117359820"/>
<dbReference type="InterPro" id="IPR035437">
    <property type="entry name" value="SNase_OB-fold_sf"/>
</dbReference>
<keyword evidence="2 4" id="KW-0863">Zinc-finger</keyword>
<dbReference type="RefSeq" id="XP_033799035.1">
    <property type="nucleotide sequence ID" value="XM_033943144.1"/>
</dbReference>
<evidence type="ECO:0000313" key="11">
    <source>
        <dbReference type="RefSeq" id="XP_033799037.1"/>
    </source>
</evidence>
<dbReference type="Gene3D" id="6.10.140.2220">
    <property type="match status" value="1"/>
</dbReference>
<dbReference type="RefSeq" id="XP_033799038.1">
    <property type="nucleotide sequence ID" value="XM_033943147.1"/>
</dbReference>
<dbReference type="InterPro" id="IPR002999">
    <property type="entry name" value="Tudor"/>
</dbReference>
<dbReference type="Gene3D" id="2.30.30.140">
    <property type="match status" value="4"/>
</dbReference>